<dbReference type="Proteomes" id="UP000003676">
    <property type="component" value="Unassembled WGS sequence"/>
</dbReference>
<dbReference type="AlphaFoldDB" id="B6WRN0"/>
<protein>
    <submittedName>
        <fullName evidence="1">Uncharacterized protein</fullName>
    </submittedName>
</protein>
<dbReference type="EMBL" id="ABXU01000024">
    <property type="protein sequence ID" value="EEB34336.1"/>
    <property type="molecule type" value="Genomic_DNA"/>
</dbReference>
<reference evidence="1 2" key="2">
    <citation type="submission" date="2008-10" db="EMBL/GenBank/DDBJ databases">
        <authorList>
            <person name="Fulton L."/>
            <person name="Clifton S."/>
            <person name="Fulton B."/>
            <person name="Xu J."/>
            <person name="Minx P."/>
            <person name="Pepin K.H."/>
            <person name="Johnson M."/>
            <person name="Bhonagiri V."/>
            <person name="Nash W.E."/>
            <person name="Mardis E.R."/>
            <person name="Wilson R.K."/>
        </authorList>
    </citation>
    <scope>NUCLEOTIDE SEQUENCE [LARGE SCALE GENOMIC DNA]</scope>
    <source>
        <strain evidence="1 2">ATCC 29098</strain>
    </source>
</reference>
<evidence type="ECO:0000313" key="1">
    <source>
        <dbReference type="EMBL" id="EEB34336.1"/>
    </source>
</evidence>
<dbReference type="RefSeq" id="WP_006004839.1">
    <property type="nucleotide sequence ID" value="NZ_DS996354.1"/>
</dbReference>
<organism evidence="1 2">
    <name type="scientific">Desulfovibrio piger ATCC 29098</name>
    <dbReference type="NCBI Taxonomy" id="411464"/>
    <lineage>
        <taxon>Bacteria</taxon>
        <taxon>Pseudomonadati</taxon>
        <taxon>Thermodesulfobacteriota</taxon>
        <taxon>Desulfovibrionia</taxon>
        <taxon>Desulfovibrionales</taxon>
        <taxon>Desulfovibrionaceae</taxon>
        <taxon>Desulfovibrio</taxon>
    </lineage>
</organism>
<sequence length="76" mass="8551">MDSAGKAAIRPRTSAAELCFLGREADWLADKLVYQKPNGKYVGAPCADDFGYRQFPTREEAVASWREAARKAVRWE</sequence>
<dbReference type="HOGENOM" id="CLU_2648616_0_0_7"/>
<proteinExistence type="predicted"/>
<comment type="caution">
    <text evidence="1">The sequence shown here is derived from an EMBL/GenBank/DDBJ whole genome shotgun (WGS) entry which is preliminary data.</text>
</comment>
<accession>B6WRN0</accession>
<evidence type="ECO:0000313" key="2">
    <source>
        <dbReference type="Proteomes" id="UP000003676"/>
    </source>
</evidence>
<gene>
    <name evidence="1" type="ORF">DESPIG_00721</name>
</gene>
<name>B6WRN0_9BACT</name>
<reference evidence="1 2" key="1">
    <citation type="submission" date="2008-10" db="EMBL/GenBank/DDBJ databases">
        <title>Draft genome sequence of Desulvovibrio piger (ATCC 29098).</title>
        <authorList>
            <person name="Sudarsanam P."/>
            <person name="Ley R."/>
            <person name="Guruge J."/>
            <person name="Turnbaugh P.J."/>
            <person name="Mahowald M."/>
            <person name="Liep D."/>
            <person name="Gordon J."/>
        </authorList>
    </citation>
    <scope>NUCLEOTIDE SEQUENCE [LARGE SCALE GENOMIC DNA]</scope>
    <source>
        <strain evidence="1 2">ATCC 29098</strain>
    </source>
</reference>